<dbReference type="KEGG" id="hhy:Halhy_2359"/>
<organism evidence="1 2">
    <name type="scientific">Haliscomenobacter hydrossis (strain ATCC 27775 / DSM 1100 / LMG 10767 / O)</name>
    <dbReference type="NCBI Taxonomy" id="760192"/>
    <lineage>
        <taxon>Bacteria</taxon>
        <taxon>Pseudomonadati</taxon>
        <taxon>Bacteroidota</taxon>
        <taxon>Saprospiria</taxon>
        <taxon>Saprospirales</taxon>
        <taxon>Haliscomenobacteraceae</taxon>
        <taxon>Haliscomenobacter</taxon>
    </lineage>
</organism>
<dbReference type="Proteomes" id="UP000008461">
    <property type="component" value="Chromosome"/>
</dbReference>
<dbReference type="HOGENOM" id="CLU_1666908_0_0_10"/>
<keyword evidence="2" id="KW-1185">Reference proteome</keyword>
<dbReference type="eggNOG" id="ENOG5031EUD">
    <property type="taxonomic scope" value="Bacteria"/>
</dbReference>
<gene>
    <name evidence="1" type="ordered locus">Halhy_2359</name>
</gene>
<reference evidence="1 2" key="1">
    <citation type="journal article" date="2011" name="Stand. Genomic Sci.">
        <title>Complete genome sequence of Haliscomenobacter hydrossis type strain (O).</title>
        <authorList>
            <consortium name="US DOE Joint Genome Institute (JGI-PGF)"/>
            <person name="Daligault H."/>
            <person name="Lapidus A."/>
            <person name="Zeytun A."/>
            <person name="Nolan M."/>
            <person name="Lucas S."/>
            <person name="Del Rio T.G."/>
            <person name="Tice H."/>
            <person name="Cheng J.F."/>
            <person name="Tapia R."/>
            <person name="Han C."/>
            <person name="Goodwin L."/>
            <person name="Pitluck S."/>
            <person name="Liolios K."/>
            <person name="Pagani I."/>
            <person name="Ivanova N."/>
            <person name="Huntemann M."/>
            <person name="Mavromatis K."/>
            <person name="Mikhailova N."/>
            <person name="Pati A."/>
            <person name="Chen A."/>
            <person name="Palaniappan K."/>
            <person name="Land M."/>
            <person name="Hauser L."/>
            <person name="Brambilla E.M."/>
            <person name="Rohde M."/>
            <person name="Verbarg S."/>
            <person name="Goker M."/>
            <person name="Bristow J."/>
            <person name="Eisen J.A."/>
            <person name="Markowitz V."/>
            <person name="Hugenholtz P."/>
            <person name="Kyrpides N.C."/>
            <person name="Klenk H.P."/>
            <person name="Woyke T."/>
        </authorList>
    </citation>
    <scope>NUCLEOTIDE SEQUENCE [LARGE SCALE GENOMIC DNA]</scope>
    <source>
        <strain evidence="2">ATCC 27775 / DSM 1100 / LMG 10767 / O</strain>
    </source>
</reference>
<dbReference type="EMBL" id="CP002691">
    <property type="protein sequence ID" value="AEE50235.1"/>
    <property type="molecule type" value="Genomic_DNA"/>
</dbReference>
<name>F4KVA9_HALH1</name>
<proteinExistence type="predicted"/>
<dbReference type="STRING" id="760192.Halhy_2359"/>
<protein>
    <submittedName>
        <fullName evidence="1">Uncharacterized protein</fullName>
    </submittedName>
</protein>
<accession>F4KVA9</accession>
<dbReference type="OrthoDB" id="978748at2"/>
<dbReference type="AlphaFoldDB" id="F4KVA9"/>
<evidence type="ECO:0000313" key="1">
    <source>
        <dbReference type="EMBL" id="AEE50235.1"/>
    </source>
</evidence>
<evidence type="ECO:0000313" key="2">
    <source>
        <dbReference type="Proteomes" id="UP000008461"/>
    </source>
</evidence>
<sequence>MKAASVKDLKKELQQRSAFDLVALCLRLSKFKKENKELLSYLLFEADDENAFIRRIQEEMAEQFSSINTKSSLFIKKGVAKILRSVKTTIRYSSKKETEVELLLYFCAQMKEIRPSIKRNTVLQNLYERQLERIRKVVPLLHEDLQHDYTVELERL</sequence>
<reference key="2">
    <citation type="submission" date="2011-04" db="EMBL/GenBank/DDBJ databases">
        <title>Complete sequence of chromosome of Haliscomenobacter hydrossis DSM 1100.</title>
        <authorList>
            <consortium name="US DOE Joint Genome Institute (JGI-PGF)"/>
            <person name="Lucas S."/>
            <person name="Han J."/>
            <person name="Lapidus A."/>
            <person name="Bruce D."/>
            <person name="Goodwin L."/>
            <person name="Pitluck S."/>
            <person name="Peters L."/>
            <person name="Kyrpides N."/>
            <person name="Mavromatis K."/>
            <person name="Ivanova N."/>
            <person name="Ovchinnikova G."/>
            <person name="Pagani I."/>
            <person name="Daligault H."/>
            <person name="Detter J.C."/>
            <person name="Han C."/>
            <person name="Land M."/>
            <person name="Hauser L."/>
            <person name="Markowitz V."/>
            <person name="Cheng J.-F."/>
            <person name="Hugenholtz P."/>
            <person name="Woyke T."/>
            <person name="Wu D."/>
            <person name="Verbarg S."/>
            <person name="Frueling A."/>
            <person name="Brambilla E."/>
            <person name="Klenk H.-P."/>
            <person name="Eisen J.A."/>
        </authorList>
    </citation>
    <scope>NUCLEOTIDE SEQUENCE</scope>
    <source>
        <strain>DSM 1100</strain>
    </source>
</reference>
<dbReference type="RefSeq" id="WP_013764784.1">
    <property type="nucleotide sequence ID" value="NC_015510.1"/>
</dbReference>